<evidence type="ECO:0000313" key="3">
    <source>
        <dbReference type="Proteomes" id="UP000078504"/>
    </source>
</evidence>
<dbReference type="Proteomes" id="UP000078504">
    <property type="component" value="Unassembled WGS sequence"/>
</dbReference>
<sequence length="75" mass="8239">MEVGTDHQVMVALVLHLAVAIMVTITVFSHFYHKIPPTVVVLVQVVSGVAVAQWITVVLGEMVEGIINFNRRNSL</sequence>
<feature type="transmembrane region" description="Helical" evidence="1">
    <location>
        <begin position="12"/>
        <end position="33"/>
    </location>
</feature>
<gene>
    <name evidence="2" type="ORF">M977_04623</name>
</gene>
<protein>
    <submittedName>
        <fullName evidence="2">Uncharacterized protein</fullName>
    </submittedName>
</protein>
<evidence type="ECO:0000313" key="2">
    <source>
        <dbReference type="EMBL" id="OAT16411.1"/>
    </source>
</evidence>
<dbReference type="AlphaFoldDB" id="A0A1B7HLA8"/>
<comment type="caution">
    <text evidence="2">The sequence shown here is derived from an EMBL/GenBank/DDBJ whole genome shotgun (WGS) entry which is preliminary data.</text>
</comment>
<feature type="transmembrane region" description="Helical" evidence="1">
    <location>
        <begin position="39"/>
        <end position="63"/>
    </location>
</feature>
<reference evidence="2 3" key="1">
    <citation type="submission" date="2016-04" db="EMBL/GenBank/DDBJ databases">
        <title>ATOL: Assembling a taxonomically balanced genome-scale reconstruction of the evolutionary history of the Enterobacteriaceae.</title>
        <authorList>
            <person name="Plunkett G.III."/>
            <person name="Neeno-Eckwall E.C."/>
            <person name="Glasner J.D."/>
            <person name="Perna N.T."/>
        </authorList>
    </citation>
    <scope>NUCLEOTIDE SEQUENCE [LARGE SCALE GENOMIC DNA]</scope>
    <source>
        <strain evidence="2 3">ATCC 51604</strain>
    </source>
</reference>
<keyword evidence="1" id="KW-0812">Transmembrane</keyword>
<accession>A0A1B7HLA8</accession>
<keyword evidence="1" id="KW-0472">Membrane</keyword>
<keyword evidence="1" id="KW-1133">Transmembrane helix</keyword>
<dbReference type="EMBL" id="LXEP01000055">
    <property type="protein sequence ID" value="OAT16411.1"/>
    <property type="molecule type" value="Genomic_DNA"/>
</dbReference>
<evidence type="ECO:0000256" key="1">
    <source>
        <dbReference type="SAM" id="Phobius"/>
    </source>
</evidence>
<dbReference type="PATRIC" id="fig|1354253.4.peg.4766"/>
<organism evidence="2 3">
    <name type="scientific">Buttiauxella gaviniae ATCC 51604</name>
    <dbReference type="NCBI Taxonomy" id="1354253"/>
    <lineage>
        <taxon>Bacteria</taxon>
        <taxon>Pseudomonadati</taxon>
        <taxon>Pseudomonadota</taxon>
        <taxon>Gammaproteobacteria</taxon>
        <taxon>Enterobacterales</taxon>
        <taxon>Enterobacteriaceae</taxon>
        <taxon>Buttiauxella</taxon>
    </lineage>
</organism>
<proteinExistence type="predicted"/>
<name>A0A1B7HLA8_9ENTR</name>